<feature type="domain" description="VOC" evidence="1">
    <location>
        <begin position="14"/>
        <end position="143"/>
    </location>
</feature>
<dbReference type="Gene3D" id="3.10.180.10">
    <property type="entry name" value="2,3-Dihydroxybiphenyl 1,2-Dioxygenase, domain 1"/>
    <property type="match status" value="1"/>
</dbReference>
<dbReference type="AlphaFoldDB" id="A0AAE9ZC68"/>
<dbReference type="SUPFAM" id="SSF54593">
    <property type="entry name" value="Glyoxalase/Bleomycin resistance protein/Dihydroxybiphenyl dioxygenase"/>
    <property type="match status" value="1"/>
</dbReference>
<dbReference type="InterPro" id="IPR029068">
    <property type="entry name" value="Glyas_Bleomycin-R_OHBP_Dase"/>
</dbReference>
<proteinExistence type="predicted"/>
<reference evidence="2" key="1">
    <citation type="submission" date="2023-02" db="EMBL/GenBank/DDBJ databases">
        <title>Genome sequence of Hyphococcus flavus.</title>
        <authorList>
            <person name="Rong J.-C."/>
            <person name="Zhao Q."/>
            <person name="Yi M."/>
            <person name="Wu J.-Y."/>
        </authorList>
    </citation>
    <scope>NUCLEOTIDE SEQUENCE</scope>
    <source>
        <strain evidence="2">MCCC 1K03223</strain>
    </source>
</reference>
<dbReference type="EMBL" id="CP118166">
    <property type="protein sequence ID" value="WDI32168.1"/>
    <property type="molecule type" value="Genomic_DNA"/>
</dbReference>
<name>A0AAE9ZC68_9PROT</name>
<evidence type="ECO:0000313" key="2">
    <source>
        <dbReference type="EMBL" id="WDI32168.1"/>
    </source>
</evidence>
<protein>
    <submittedName>
        <fullName evidence="2">VOC family protein</fullName>
    </submittedName>
</protein>
<keyword evidence="3" id="KW-1185">Reference proteome</keyword>
<gene>
    <name evidence="2" type="ORF">PUV54_03050</name>
</gene>
<dbReference type="InterPro" id="IPR037523">
    <property type="entry name" value="VOC_core"/>
</dbReference>
<evidence type="ECO:0000313" key="3">
    <source>
        <dbReference type="Proteomes" id="UP001214043"/>
    </source>
</evidence>
<dbReference type="KEGG" id="hfl:PUV54_03050"/>
<evidence type="ECO:0000259" key="1">
    <source>
        <dbReference type="PROSITE" id="PS51819"/>
    </source>
</evidence>
<organism evidence="2 3">
    <name type="scientific">Hyphococcus flavus</name>
    <dbReference type="NCBI Taxonomy" id="1866326"/>
    <lineage>
        <taxon>Bacteria</taxon>
        <taxon>Pseudomonadati</taxon>
        <taxon>Pseudomonadota</taxon>
        <taxon>Alphaproteobacteria</taxon>
        <taxon>Parvularculales</taxon>
        <taxon>Parvularculaceae</taxon>
        <taxon>Hyphococcus</taxon>
    </lineage>
</organism>
<dbReference type="PROSITE" id="PS51819">
    <property type="entry name" value="VOC"/>
    <property type="match status" value="1"/>
</dbReference>
<accession>A0AAE9ZC68</accession>
<dbReference type="Proteomes" id="UP001214043">
    <property type="component" value="Chromosome"/>
</dbReference>
<dbReference type="Pfam" id="PF13669">
    <property type="entry name" value="Glyoxalase_4"/>
    <property type="match status" value="1"/>
</dbReference>
<sequence length="155" mass="17505">MAEKKTTETPAAQRLEHVNMVVTNLDATTNFLLAAFPEWRIRGEGGGEWAGVPRRWAHVGDDGNYLTLNEFKIPEAAKGRHRDLKGAEPGLAHLGFEVTDIDAVMARLKDAGYAPDHLGEDHPHRRNIYYVNEEGLEFEFVEYSSTIPQEKNLYQ</sequence>
<dbReference type="RefSeq" id="WP_274494067.1">
    <property type="nucleotide sequence ID" value="NZ_CP118166.1"/>
</dbReference>